<evidence type="ECO:0000256" key="2">
    <source>
        <dbReference type="SAM" id="Coils"/>
    </source>
</evidence>
<protein>
    <recommendedName>
        <fullName evidence="4">Phage tail tape measure protein domain-containing protein</fullName>
    </recommendedName>
</protein>
<dbReference type="PANTHER" id="PTHR37813:SF1">
    <property type="entry name" value="FELS-2 PROPHAGE PROTEIN"/>
    <property type="match status" value="1"/>
</dbReference>
<evidence type="ECO:0000259" key="4">
    <source>
        <dbReference type="Pfam" id="PF10145"/>
    </source>
</evidence>
<feature type="transmembrane region" description="Helical" evidence="3">
    <location>
        <begin position="514"/>
        <end position="533"/>
    </location>
</feature>
<dbReference type="Pfam" id="PF10145">
    <property type="entry name" value="PhageMin_Tail"/>
    <property type="match status" value="1"/>
</dbReference>
<keyword evidence="2" id="KW-0175">Coiled coil</keyword>
<dbReference type="NCBIfam" id="TIGR01760">
    <property type="entry name" value="tape_meas_TP901"/>
    <property type="match status" value="1"/>
</dbReference>
<evidence type="ECO:0000256" key="1">
    <source>
        <dbReference type="ARBA" id="ARBA00022612"/>
    </source>
</evidence>
<dbReference type="PANTHER" id="PTHR37813">
    <property type="entry name" value="FELS-2 PROPHAGE PROTEIN"/>
    <property type="match status" value="1"/>
</dbReference>
<feature type="domain" description="Phage tail tape measure protein" evidence="4">
    <location>
        <begin position="154"/>
        <end position="352"/>
    </location>
</feature>
<evidence type="ECO:0000313" key="6">
    <source>
        <dbReference type="Proteomes" id="UP000434580"/>
    </source>
</evidence>
<evidence type="ECO:0000313" key="5">
    <source>
        <dbReference type="EMBL" id="CAA0111853.1"/>
    </source>
</evidence>
<keyword evidence="3" id="KW-1133">Transmembrane helix</keyword>
<dbReference type="OrthoDB" id="8019720at2"/>
<feature type="coiled-coil region" evidence="2">
    <location>
        <begin position="79"/>
        <end position="106"/>
    </location>
</feature>
<dbReference type="AlphaFoldDB" id="A0A5S9Q3L2"/>
<dbReference type="InterPro" id="IPR010090">
    <property type="entry name" value="Phage_tape_meas"/>
</dbReference>
<gene>
    <name evidence="5" type="ORF">DPBNPPHM_01531</name>
</gene>
<evidence type="ECO:0000256" key="3">
    <source>
        <dbReference type="SAM" id="Phobius"/>
    </source>
</evidence>
<dbReference type="Proteomes" id="UP000434580">
    <property type="component" value="Unassembled WGS sequence"/>
</dbReference>
<feature type="transmembrane region" description="Helical" evidence="3">
    <location>
        <begin position="463"/>
        <end position="480"/>
    </location>
</feature>
<proteinExistence type="predicted"/>
<keyword evidence="3" id="KW-0472">Membrane</keyword>
<organism evidence="5 6">
    <name type="scientific">BD1-7 clade bacterium</name>
    <dbReference type="NCBI Taxonomy" id="2029982"/>
    <lineage>
        <taxon>Bacteria</taxon>
        <taxon>Pseudomonadati</taxon>
        <taxon>Pseudomonadota</taxon>
        <taxon>Gammaproteobacteria</taxon>
        <taxon>Cellvibrionales</taxon>
        <taxon>Spongiibacteraceae</taxon>
        <taxon>BD1-7 clade</taxon>
    </lineage>
</organism>
<name>A0A5S9Q3L2_9GAMM</name>
<sequence>MANQLAVSVVIGAALKSSFNTVVNKSVSQFDRVSGSIKSVESRLRKADQPTQNLSRGMKTAAVASRRLAHEETKLGQSVDALRAKYKKLNTELDKQRNSNKQRRNELRGELFDAVALGAVVVAPLRVAASFEQAMDKVGAVSRASESDMAQLTQTARQLGATTEWSASQAASGMQFLAMAGFSTQEMITAMPGVLNLASAGAIELSSASDIASNVLSGFVLQADQMGRVGDVLTNAFTSSNTSLQGLGETMKYVAPVAAKNHIALELAAAMAGKLGDAGIQGSEAGTALRAIVSRLAAPTREAAQALEDLSLETRTANGDLRALPDVFADMQNAMEGMGSAAQTELISTVFGLEATSAAAILLGKASSGELQTYAASLTEVGSASRVAARQNDNAMGAMKRLGSAVESIAISVGSVLLPPLASIADVAAVVIGKVDGLAQAFPAVTAVVGGLTAALIVGKVTAIAGGFAATFLAGSWLSAKHAAIKLGSAVTIANTRLGTFNKTLLVTGARTRALAIGGAISSFGSSLIAFATRAVPVALGGIRALTVAMVTNPIGAVITGIAVAGVLIYKYWQPLKAFFGGIWSGFTEAVKPAVQALQPLMGILSPIGAALGWVAEKVGAVIGWFGDLLAPVNMAGDELEGFATTGEKVGAIIGNAFKIALAPITAVGTAIGWVGEKLGLIDKQKALNIEPVVKPNNVVPFPTESVRKATTIQRAQPRTVDLATLSSQGNAALATVPSSSAAPAQQVVNHNKYEISVQAQPGQDAAVLVDQIMREIKRREKTEKRGGLYDNE</sequence>
<dbReference type="EMBL" id="CACSII010000016">
    <property type="protein sequence ID" value="CAA0111853.1"/>
    <property type="molecule type" value="Genomic_DNA"/>
</dbReference>
<keyword evidence="1" id="KW-1188">Viral release from host cell</keyword>
<accession>A0A5S9Q3L2</accession>
<feature type="transmembrane region" description="Helical" evidence="3">
    <location>
        <begin position="545"/>
        <end position="570"/>
    </location>
</feature>
<feature type="transmembrane region" description="Helical" evidence="3">
    <location>
        <begin position="409"/>
        <end position="431"/>
    </location>
</feature>
<keyword evidence="3" id="KW-0812">Transmembrane</keyword>
<feature type="transmembrane region" description="Helical" evidence="3">
    <location>
        <begin position="438"/>
        <end position="457"/>
    </location>
</feature>
<reference evidence="5 6" key="1">
    <citation type="submission" date="2019-11" db="EMBL/GenBank/DDBJ databases">
        <authorList>
            <person name="Holert J."/>
        </authorList>
    </citation>
    <scope>NUCLEOTIDE SEQUENCE [LARGE SCALE GENOMIC DNA]</scope>
    <source>
        <strain evidence="5">BC5_2</strain>
    </source>
</reference>